<keyword evidence="1" id="KW-0175">Coiled coil</keyword>
<dbReference type="AlphaFoldDB" id="A0A6C0BSM5"/>
<evidence type="ECO:0000313" key="2">
    <source>
        <dbReference type="EMBL" id="QHS95397.1"/>
    </source>
</evidence>
<evidence type="ECO:0000256" key="1">
    <source>
        <dbReference type="SAM" id="Coils"/>
    </source>
</evidence>
<name>A0A6C0BSM5_9ZZZZ</name>
<accession>A0A6C0BSM5</accession>
<feature type="coiled-coil region" evidence="1">
    <location>
        <begin position="49"/>
        <end position="141"/>
    </location>
</feature>
<reference evidence="2" key="1">
    <citation type="journal article" date="2020" name="Nature">
        <title>Giant virus diversity and host interactions through global metagenomics.</title>
        <authorList>
            <person name="Schulz F."/>
            <person name="Roux S."/>
            <person name="Paez-Espino D."/>
            <person name="Jungbluth S."/>
            <person name="Walsh D.A."/>
            <person name="Denef V.J."/>
            <person name="McMahon K.D."/>
            <person name="Konstantinidis K.T."/>
            <person name="Eloe-Fadrosh E.A."/>
            <person name="Kyrpides N.C."/>
            <person name="Woyke T."/>
        </authorList>
    </citation>
    <scope>NUCLEOTIDE SEQUENCE</scope>
    <source>
        <strain evidence="2">GVMAG-M-3300018428-35</strain>
    </source>
</reference>
<organism evidence="2">
    <name type="scientific">viral metagenome</name>
    <dbReference type="NCBI Taxonomy" id="1070528"/>
    <lineage>
        <taxon>unclassified sequences</taxon>
        <taxon>metagenomes</taxon>
        <taxon>organismal metagenomes</taxon>
    </lineage>
</organism>
<sequence length="264" mass="31413">MDIITMSEKKHKITSLVQELFDDYNRLEEVHTQFKCENDLKLRENINTIRNQEDQIKEKDLKINDLETDISNKKIVINDYEKMIRDLEDKIQYMLHEKEEEGRFDMLRVQAKTIHEKENEIERLNQLLKKKDEKEDKKINNVFDMIQNTSDEILIQEKNLPNQDDSGLNPDNEQIEYGECATDIAADRMALSIDNLKESSEESKSEDEDDDYEILTYRKKEYWIKKNENPQYVYEVLEEDGLGEKLGVYQKTGNGKMKVFLDKK</sequence>
<dbReference type="EMBL" id="MN739249">
    <property type="protein sequence ID" value="QHS95397.1"/>
    <property type="molecule type" value="Genomic_DNA"/>
</dbReference>
<proteinExistence type="predicted"/>
<protein>
    <submittedName>
        <fullName evidence="2">Uncharacterized protein</fullName>
    </submittedName>
</protein>